<evidence type="ECO:0000313" key="7">
    <source>
        <dbReference type="Proteomes" id="UP000176377"/>
    </source>
</evidence>
<gene>
    <name evidence="6" type="ORF">A2765_00020</name>
</gene>
<dbReference type="Proteomes" id="UP000176377">
    <property type="component" value="Unassembled WGS sequence"/>
</dbReference>
<dbReference type="AlphaFoldDB" id="A0A1F6DGG2"/>
<comment type="caution">
    <text evidence="6">The sequence shown here is derived from an EMBL/GenBank/DDBJ whole genome shotgun (WGS) entry which is preliminary data.</text>
</comment>
<accession>A0A1F6DGG2</accession>
<evidence type="ECO:0000256" key="1">
    <source>
        <dbReference type="ARBA" id="ARBA00004141"/>
    </source>
</evidence>
<feature type="transmembrane region" description="Helical" evidence="5">
    <location>
        <begin position="113"/>
        <end position="130"/>
    </location>
</feature>
<evidence type="ECO:0000256" key="4">
    <source>
        <dbReference type="ARBA" id="ARBA00023136"/>
    </source>
</evidence>
<sequence length="322" mass="35409">MGILFSSILAFVIPGVAIAHTRWFAHEELAPFVTSEPTALYLTIWAIICAAVVGVGIWLEKRHRAQLSFLQPKASHAFSRAASTFSMLTGAFLMIAATHHYLFSPNLTHESGVSIVLIYVQFLIGLAFILGIYARLAALLLAATWMLGILTIGWLPMLEDVWVLSTAAFIFIMGNDYFSIVSFRAVAHLAERYRAYALPVLRLGTGATLFVLGFSEKILSPEYGINFLAQYDWNFMQLLGSGGYSDYLFTLSAGSVESLFGLVFILGIMTRVNALVVAVIFSIPIFLLGPIELAGHLPHFAAVILILLFGSGNHFKLVRSRR</sequence>
<organism evidence="6 7">
    <name type="scientific">Candidatus Kaiserbacteria bacterium RIFCSPHIGHO2_01_FULL_56_24</name>
    <dbReference type="NCBI Taxonomy" id="1798487"/>
    <lineage>
        <taxon>Bacteria</taxon>
        <taxon>Candidatus Kaiseribacteriota</taxon>
    </lineage>
</organism>
<dbReference type="Pfam" id="PF07681">
    <property type="entry name" value="DoxX"/>
    <property type="match status" value="1"/>
</dbReference>
<feature type="transmembrane region" description="Helical" evidence="5">
    <location>
        <begin position="195"/>
        <end position="214"/>
    </location>
</feature>
<keyword evidence="4 5" id="KW-0472">Membrane</keyword>
<feature type="transmembrane region" description="Helical" evidence="5">
    <location>
        <begin position="137"/>
        <end position="155"/>
    </location>
</feature>
<keyword evidence="2 5" id="KW-0812">Transmembrane</keyword>
<protein>
    <recommendedName>
        <fullName evidence="8">DoxX family protein</fullName>
    </recommendedName>
</protein>
<evidence type="ECO:0008006" key="8">
    <source>
        <dbReference type="Google" id="ProtNLM"/>
    </source>
</evidence>
<evidence type="ECO:0000313" key="6">
    <source>
        <dbReference type="EMBL" id="OGG60471.1"/>
    </source>
</evidence>
<feature type="transmembrane region" description="Helical" evidence="5">
    <location>
        <begin position="38"/>
        <end position="59"/>
    </location>
</feature>
<feature type="transmembrane region" description="Helical" evidence="5">
    <location>
        <begin position="297"/>
        <end position="315"/>
    </location>
</feature>
<reference evidence="6 7" key="1">
    <citation type="journal article" date="2016" name="Nat. Commun.">
        <title>Thousands of microbial genomes shed light on interconnected biogeochemical processes in an aquifer system.</title>
        <authorList>
            <person name="Anantharaman K."/>
            <person name="Brown C.T."/>
            <person name="Hug L.A."/>
            <person name="Sharon I."/>
            <person name="Castelle C.J."/>
            <person name="Probst A.J."/>
            <person name="Thomas B.C."/>
            <person name="Singh A."/>
            <person name="Wilkins M.J."/>
            <person name="Karaoz U."/>
            <person name="Brodie E.L."/>
            <person name="Williams K.H."/>
            <person name="Hubbard S.S."/>
            <person name="Banfield J.F."/>
        </authorList>
    </citation>
    <scope>NUCLEOTIDE SEQUENCE [LARGE SCALE GENOMIC DNA]</scope>
</reference>
<feature type="transmembrane region" description="Helical" evidence="5">
    <location>
        <begin position="161"/>
        <end position="183"/>
    </location>
</feature>
<name>A0A1F6DGG2_9BACT</name>
<feature type="transmembrane region" description="Helical" evidence="5">
    <location>
        <begin position="274"/>
        <end position="291"/>
    </location>
</feature>
<comment type="subcellular location">
    <subcellularLocation>
        <location evidence="1">Membrane</location>
        <topology evidence="1">Multi-pass membrane protein</topology>
    </subcellularLocation>
</comment>
<dbReference type="EMBL" id="MFLA01000008">
    <property type="protein sequence ID" value="OGG60471.1"/>
    <property type="molecule type" value="Genomic_DNA"/>
</dbReference>
<evidence type="ECO:0000256" key="2">
    <source>
        <dbReference type="ARBA" id="ARBA00022692"/>
    </source>
</evidence>
<evidence type="ECO:0000256" key="3">
    <source>
        <dbReference type="ARBA" id="ARBA00022989"/>
    </source>
</evidence>
<dbReference type="GO" id="GO:0016020">
    <property type="term" value="C:membrane"/>
    <property type="evidence" value="ECO:0007669"/>
    <property type="project" value="UniProtKB-SubCell"/>
</dbReference>
<proteinExistence type="predicted"/>
<feature type="transmembrane region" description="Helical" evidence="5">
    <location>
        <begin position="247"/>
        <end position="267"/>
    </location>
</feature>
<dbReference type="InterPro" id="IPR032808">
    <property type="entry name" value="DoxX"/>
</dbReference>
<evidence type="ECO:0000256" key="5">
    <source>
        <dbReference type="SAM" id="Phobius"/>
    </source>
</evidence>
<keyword evidence="3 5" id="KW-1133">Transmembrane helix</keyword>
<feature type="transmembrane region" description="Helical" evidence="5">
    <location>
        <begin position="80"/>
        <end position="101"/>
    </location>
</feature>